<dbReference type="OrthoDB" id="370884at2759"/>
<dbReference type="GO" id="GO:0042393">
    <property type="term" value="F:histone binding"/>
    <property type="evidence" value="ECO:0007669"/>
    <property type="project" value="TreeGrafter"/>
</dbReference>
<keyword evidence="4" id="KW-0238">DNA-binding</keyword>
<dbReference type="GO" id="GO:0006325">
    <property type="term" value="P:chromatin organization"/>
    <property type="evidence" value="ECO:0007669"/>
    <property type="project" value="UniProtKB-KW"/>
</dbReference>
<reference evidence="10" key="2">
    <citation type="submission" date="2025-08" db="UniProtKB">
        <authorList>
            <consortium name="RefSeq"/>
        </authorList>
    </citation>
    <scope>IDENTIFICATION</scope>
    <source>
        <tissue evidence="10">Young leaves</tissue>
    </source>
</reference>
<reference evidence="9" key="1">
    <citation type="journal article" date="2019" name="Nat. Commun.">
        <title>Genome-wide association mapping of date palm fruit traits.</title>
        <authorList>
            <person name="Hazzouri K.M."/>
            <person name="Gros-Balthazard M."/>
            <person name="Flowers J.M."/>
            <person name="Copetti D."/>
            <person name="Lemansour A."/>
            <person name="Lebrun M."/>
            <person name="Masmoudi K."/>
            <person name="Ferrand S."/>
            <person name="Dhar M.I."/>
            <person name="Fresquez Z.A."/>
            <person name="Rosas U."/>
            <person name="Zhang J."/>
            <person name="Talag J."/>
            <person name="Lee S."/>
            <person name="Kudrna D."/>
            <person name="Powell R.F."/>
            <person name="Leitch I.J."/>
            <person name="Krueger R.R."/>
            <person name="Wing R.A."/>
            <person name="Amiri K.M.A."/>
            <person name="Purugganan M.D."/>
        </authorList>
    </citation>
    <scope>NUCLEOTIDE SEQUENCE [LARGE SCALE GENOMIC DNA]</scope>
    <source>
        <strain evidence="9">cv. Khalas</strain>
    </source>
</reference>
<keyword evidence="6" id="KW-0539">Nucleus</keyword>
<dbReference type="InterPro" id="IPR044198">
    <property type="entry name" value="DEK"/>
</dbReference>
<feature type="compositionally biased region" description="Acidic residues" evidence="7">
    <location>
        <begin position="565"/>
        <end position="582"/>
    </location>
</feature>
<keyword evidence="5" id="KW-0804">Transcription</keyword>
<keyword evidence="9" id="KW-1185">Reference proteome</keyword>
<feature type="region of interest" description="Disordered" evidence="7">
    <location>
        <begin position="1"/>
        <end position="112"/>
    </location>
</feature>
<dbReference type="PANTHER" id="PTHR13468:SF1">
    <property type="entry name" value="PROTEIN DEK"/>
    <property type="match status" value="1"/>
</dbReference>
<evidence type="ECO:0000256" key="2">
    <source>
        <dbReference type="ARBA" id="ARBA00022853"/>
    </source>
</evidence>
<evidence type="ECO:0000256" key="6">
    <source>
        <dbReference type="ARBA" id="ARBA00023242"/>
    </source>
</evidence>
<feature type="compositionally biased region" description="Polar residues" evidence="7">
    <location>
        <begin position="426"/>
        <end position="441"/>
    </location>
</feature>
<feature type="compositionally biased region" description="Basic and acidic residues" evidence="7">
    <location>
        <begin position="101"/>
        <end position="110"/>
    </location>
</feature>
<name>A0A8B9AEY5_PHODC</name>
<feature type="region of interest" description="Disordered" evidence="7">
    <location>
        <begin position="561"/>
        <end position="595"/>
    </location>
</feature>
<feature type="compositionally biased region" description="Acidic residues" evidence="7">
    <location>
        <begin position="299"/>
        <end position="308"/>
    </location>
</feature>
<feature type="region of interest" description="Disordered" evidence="7">
    <location>
        <begin position="249"/>
        <end position="512"/>
    </location>
</feature>
<keyword evidence="3" id="KW-0805">Transcription regulation</keyword>
<feature type="compositionally biased region" description="Polar residues" evidence="7">
    <location>
        <begin position="263"/>
        <end position="274"/>
    </location>
</feature>
<evidence type="ECO:0000256" key="1">
    <source>
        <dbReference type="ARBA" id="ARBA00004604"/>
    </source>
</evidence>
<protein>
    <submittedName>
        <fullName evidence="10">Cilia- and flagella-associated protein 251-like isoform X1</fullName>
    </submittedName>
</protein>
<feature type="compositionally biased region" description="Basic and acidic residues" evidence="7">
    <location>
        <begin position="500"/>
        <end position="512"/>
    </location>
</feature>
<evidence type="ECO:0000313" key="10">
    <source>
        <dbReference type="RefSeq" id="XP_038984332.1"/>
    </source>
</evidence>
<evidence type="ECO:0000313" key="9">
    <source>
        <dbReference type="Proteomes" id="UP000228380"/>
    </source>
</evidence>
<feature type="domain" description="DEK-C" evidence="8">
    <location>
        <begin position="507"/>
        <end position="562"/>
    </location>
</feature>
<evidence type="ECO:0000259" key="8">
    <source>
        <dbReference type="PROSITE" id="PS51998"/>
    </source>
</evidence>
<dbReference type="AlphaFoldDB" id="A0A8B9AEY5"/>
<dbReference type="Proteomes" id="UP000228380">
    <property type="component" value="Chromosome 7"/>
</dbReference>
<dbReference type="KEGG" id="pda:103707874"/>
<gene>
    <name evidence="10" type="primary">LOC103707874</name>
</gene>
<keyword evidence="2" id="KW-0156">Chromatin regulator</keyword>
<feature type="compositionally biased region" description="Acidic residues" evidence="7">
    <location>
        <begin position="320"/>
        <end position="332"/>
    </location>
</feature>
<evidence type="ECO:0000256" key="4">
    <source>
        <dbReference type="ARBA" id="ARBA00023125"/>
    </source>
</evidence>
<dbReference type="GeneID" id="103707874"/>
<comment type="subcellular location">
    <subcellularLocation>
        <location evidence="1">Nucleus</location>
        <location evidence="1">Nucleolus</location>
    </subcellularLocation>
</comment>
<evidence type="ECO:0000256" key="5">
    <source>
        <dbReference type="ARBA" id="ARBA00023163"/>
    </source>
</evidence>
<feature type="compositionally biased region" description="Polar residues" evidence="7">
    <location>
        <begin position="381"/>
        <end position="392"/>
    </location>
</feature>
<dbReference type="InterPro" id="IPR014876">
    <property type="entry name" value="DEK_C"/>
</dbReference>
<feature type="compositionally biased region" description="Basic residues" evidence="7">
    <location>
        <begin position="253"/>
        <end position="262"/>
    </location>
</feature>
<feature type="compositionally biased region" description="Basic and acidic residues" evidence="7">
    <location>
        <begin position="309"/>
        <end position="319"/>
    </location>
</feature>
<dbReference type="GO" id="GO:0005730">
    <property type="term" value="C:nucleolus"/>
    <property type="evidence" value="ECO:0007669"/>
    <property type="project" value="UniProtKB-SubCell"/>
</dbReference>
<feature type="compositionally biased region" description="Basic residues" evidence="7">
    <location>
        <begin position="283"/>
        <end position="293"/>
    </location>
</feature>
<feature type="compositionally biased region" description="Basic and acidic residues" evidence="7">
    <location>
        <begin position="583"/>
        <end position="595"/>
    </location>
</feature>
<dbReference type="SUPFAM" id="SSF109715">
    <property type="entry name" value="DEK C-terminal domain"/>
    <property type="match status" value="1"/>
</dbReference>
<accession>A0A8B9AEY5</accession>
<dbReference type="GO" id="GO:0003677">
    <property type="term" value="F:DNA binding"/>
    <property type="evidence" value="ECO:0007669"/>
    <property type="project" value="UniProtKB-KW"/>
</dbReference>
<feature type="compositionally biased region" description="Basic and acidic residues" evidence="7">
    <location>
        <begin position="393"/>
        <end position="424"/>
    </location>
</feature>
<proteinExistence type="predicted"/>
<dbReference type="Gene3D" id="1.10.10.60">
    <property type="entry name" value="Homeodomain-like"/>
    <property type="match status" value="1"/>
</dbReference>
<dbReference type="PANTHER" id="PTHR13468">
    <property type="entry name" value="DEK PROTEIN"/>
    <property type="match status" value="1"/>
</dbReference>
<sequence length="595" mass="66041">MVSETLEEEKKSSEDGSPPVEGEAARDPAEEEAAAGGEASREAEKGVEEEEEEEEGEKKVEEEKRKRKRRDAVEKGEEEGTEKKERKRRSTAREPATPVERPSRERKAVERYTALSPRRTSATKVLAIEQGAGIKLKDIPNVLFKLSKRKVDENLQILHTILFGRKSNVHFLKRNILQFSGIVWADNKEKQRAKIKEKLDKCNKEKLLDFCELLDLHVLKATAKKEEISAKLLEFLESPYVTRDVVLTEKEKGKKRKRRTKGIHQTSGEASSDWATKVLANLKMKRRKSRKQSAKPEKEEDVEDEDEDKGGSTDVKDASTDDDDQGDSEEECEHAKSDQDEEEDEPGEPAPAKKGSGEKQTKKWKGPKMAEKVPPVKKGSHANSNKTTSKSVANKEGEAPVESKKDSKESTKKGLKASTKEKSATLKKNSFTKSTSESSLGKHTIDDNESGPPLASKSKKENKRIGQSKEIPATADNASKKQAAKSQPKVFAKKQGKTKASKESSREPSTEELHAVVSDILKEVDFNTATLADILRQLGSHFNTDLMNRKAEVKHIIEDVINSMSDDEDGGEDEDGAGDAEGEVAKEESDGDGDK</sequence>
<dbReference type="GO" id="GO:2000779">
    <property type="term" value="P:regulation of double-strand break repair"/>
    <property type="evidence" value="ECO:0007669"/>
    <property type="project" value="TreeGrafter"/>
</dbReference>
<evidence type="ECO:0000256" key="7">
    <source>
        <dbReference type="SAM" id="MobiDB-lite"/>
    </source>
</evidence>
<dbReference type="Pfam" id="PF08766">
    <property type="entry name" value="DEK_C"/>
    <property type="match status" value="1"/>
</dbReference>
<evidence type="ECO:0000256" key="3">
    <source>
        <dbReference type="ARBA" id="ARBA00023015"/>
    </source>
</evidence>
<organism evidence="9 10">
    <name type="scientific">Phoenix dactylifera</name>
    <name type="common">Date palm</name>
    <dbReference type="NCBI Taxonomy" id="42345"/>
    <lineage>
        <taxon>Eukaryota</taxon>
        <taxon>Viridiplantae</taxon>
        <taxon>Streptophyta</taxon>
        <taxon>Embryophyta</taxon>
        <taxon>Tracheophyta</taxon>
        <taxon>Spermatophyta</taxon>
        <taxon>Magnoliopsida</taxon>
        <taxon>Liliopsida</taxon>
        <taxon>Arecaceae</taxon>
        <taxon>Coryphoideae</taxon>
        <taxon>Phoeniceae</taxon>
        <taxon>Phoenix</taxon>
    </lineage>
</organism>
<dbReference type="FunFam" id="1.10.10.60:FF:000220">
    <property type="entry name" value="DEK domain-containing chromatin associated protein"/>
    <property type="match status" value="1"/>
</dbReference>
<dbReference type="PROSITE" id="PS51998">
    <property type="entry name" value="DEK_C"/>
    <property type="match status" value="1"/>
</dbReference>
<dbReference type="RefSeq" id="XP_038984332.1">
    <property type="nucleotide sequence ID" value="XM_039128404.1"/>
</dbReference>